<evidence type="ECO:0000313" key="5">
    <source>
        <dbReference type="EMBL" id="VEU60752.1"/>
    </source>
</evidence>
<evidence type="ECO:0000256" key="1">
    <source>
        <dbReference type="ARBA" id="ARBA00010923"/>
    </source>
</evidence>
<sequence>MKIDNIKTIAGYSIFRVSDIAYEGHTNKEFPFGRFVQNTLKNGIISNIFTVFRPKIEFSLNFSKYWANSNNVMLAALKRSSKSGIMMNSLDIEIINKEIIKLPELKEQKRVGSLLSNIDSLITLHQRKLKNLKTLNNNLIKIFI</sequence>
<keyword evidence="3" id="KW-0238">DNA-binding</keyword>
<evidence type="ECO:0000256" key="3">
    <source>
        <dbReference type="ARBA" id="ARBA00023125"/>
    </source>
</evidence>
<dbReference type="PANTHER" id="PTHR30408:SF12">
    <property type="entry name" value="TYPE I RESTRICTION ENZYME MJAVIII SPECIFICITY SUBUNIT"/>
    <property type="match status" value="1"/>
</dbReference>
<dbReference type="RefSeq" id="WP_129687659.1">
    <property type="nucleotide sequence ID" value="NZ_LR214970.1"/>
</dbReference>
<dbReference type="Proteomes" id="UP000290942">
    <property type="component" value="Chromosome"/>
</dbReference>
<dbReference type="PANTHER" id="PTHR30408">
    <property type="entry name" value="TYPE-1 RESTRICTION ENZYME ECOKI SPECIFICITY PROTEIN"/>
    <property type="match status" value="1"/>
</dbReference>
<dbReference type="InterPro" id="IPR052021">
    <property type="entry name" value="Type-I_RS_S_subunit"/>
</dbReference>
<protein>
    <recommendedName>
        <fullName evidence="4">Type I restriction modification DNA specificity domain-containing protein</fullName>
    </recommendedName>
</protein>
<proteinExistence type="inferred from homology"/>
<dbReference type="Pfam" id="PF01420">
    <property type="entry name" value="Methylase_S"/>
    <property type="match status" value="1"/>
</dbReference>
<dbReference type="SUPFAM" id="SSF116734">
    <property type="entry name" value="DNA methylase specificity domain"/>
    <property type="match status" value="1"/>
</dbReference>
<comment type="similarity">
    <text evidence="1">Belongs to the type-I restriction system S methylase family.</text>
</comment>
<organism evidence="5 6">
    <name type="scientific">Mycoplasmopsis bovigenitalium</name>
    <dbReference type="NCBI Taxonomy" id="2112"/>
    <lineage>
        <taxon>Bacteria</taxon>
        <taxon>Bacillati</taxon>
        <taxon>Mycoplasmatota</taxon>
        <taxon>Mycoplasmoidales</taxon>
        <taxon>Metamycoplasmataceae</taxon>
        <taxon>Mycoplasmopsis</taxon>
    </lineage>
</organism>
<accession>A0A449A992</accession>
<evidence type="ECO:0000259" key="4">
    <source>
        <dbReference type="Pfam" id="PF01420"/>
    </source>
</evidence>
<dbReference type="InterPro" id="IPR000055">
    <property type="entry name" value="Restrct_endonuc_typeI_TRD"/>
</dbReference>
<reference evidence="5 6" key="1">
    <citation type="submission" date="2019-01" db="EMBL/GenBank/DDBJ databases">
        <authorList>
            <consortium name="Pathogen Informatics"/>
        </authorList>
    </citation>
    <scope>NUCLEOTIDE SEQUENCE [LARGE SCALE GENOMIC DNA]</scope>
    <source>
        <strain evidence="5 6">NCTC10122</strain>
    </source>
</reference>
<keyword evidence="2" id="KW-0680">Restriction system</keyword>
<dbReference type="GO" id="GO:0003677">
    <property type="term" value="F:DNA binding"/>
    <property type="evidence" value="ECO:0007669"/>
    <property type="project" value="UniProtKB-KW"/>
</dbReference>
<evidence type="ECO:0000256" key="2">
    <source>
        <dbReference type="ARBA" id="ARBA00022747"/>
    </source>
</evidence>
<dbReference type="EMBL" id="LR214970">
    <property type="protein sequence ID" value="VEU60752.1"/>
    <property type="molecule type" value="Genomic_DNA"/>
</dbReference>
<dbReference type="InterPro" id="IPR044946">
    <property type="entry name" value="Restrct_endonuc_typeI_TRD_sf"/>
</dbReference>
<gene>
    <name evidence="5" type="ORF">NCTC10122_00352</name>
</gene>
<dbReference type="GO" id="GO:0009307">
    <property type="term" value="P:DNA restriction-modification system"/>
    <property type="evidence" value="ECO:0007669"/>
    <property type="project" value="UniProtKB-KW"/>
</dbReference>
<dbReference type="AlphaFoldDB" id="A0A449A992"/>
<feature type="domain" description="Type I restriction modification DNA specificity" evidence="4">
    <location>
        <begin position="44"/>
        <end position="133"/>
    </location>
</feature>
<dbReference type="REBASE" id="298482">
    <property type="entry name" value="S4.Mbo10122ORF357P"/>
</dbReference>
<name>A0A449A992_9BACT</name>
<dbReference type="Gene3D" id="3.90.220.20">
    <property type="entry name" value="DNA methylase specificity domains"/>
    <property type="match status" value="1"/>
</dbReference>
<evidence type="ECO:0000313" key="6">
    <source>
        <dbReference type="Proteomes" id="UP000290942"/>
    </source>
</evidence>